<sequence>MTDNLSEMARARRLRALTRMQAGPRRSRPLQARLFGRASRGFVGLGGASQAC</sequence>
<reference evidence="1 2" key="1">
    <citation type="submission" date="2023-05" db="EMBL/GenBank/DDBJ databases">
        <title>YMD87, complete Genome.</title>
        <authorList>
            <person name="Zhang J."/>
            <person name="Xu X."/>
        </authorList>
    </citation>
    <scope>NUCLEOTIDE SEQUENCE [LARGE SCALE GENOMIC DNA]</scope>
    <source>
        <strain evidence="1 2">YMD87</strain>
    </source>
</reference>
<dbReference type="RefSeq" id="WP_282300903.1">
    <property type="nucleotide sequence ID" value="NZ_CP124616.1"/>
</dbReference>
<evidence type="ECO:0000313" key="1">
    <source>
        <dbReference type="EMBL" id="WGW04273.1"/>
    </source>
</evidence>
<organism evidence="1 2">
    <name type="scientific">Tropicibacter oceani</name>
    <dbReference type="NCBI Taxonomy" id="3058420"/>
    <lineage>
        <taxon>Bacteria</taxon>
        <taxon>Pseudomonadati</taxon>
        <taxon>Pseudomonadota</taxon>
        <taxon>Alphaproteobacteria</taxon>
        <taxon>Rhodobacterales</taxon>
        <taxon>Roseobacteraceae</taxon>
        <taxon>Tropicibacter</taxon>
    </lineage>
</organism>
<accession>A0ABY8QIL0</accession>
<dbReference type="Proteomes" id="UP001241605">
    <property type="component" value="Chromosome"/>
</dbReference>
<keyword evidence="2" id="KW-1185">Reference proteome</keyword>
<proteinExistence type="predicted"/>
<evidence type="ECO:0000313" key="2">
    <source>
        <dbReference type="Proteomes" id="UP001241605"/>
    </source>
</evidence>
<gene>
    <name evidence="1" type="ORF">QF118_01670</name>
</gene>
<dbReference type="EMBL" id="CP124616">
    <property type="protein sequence ID" value="WGW04273.1"/>
    <property type="molecule type" value="Genomic_DNA"/>
</dbReference>
<name>A0ABY8QIL0_9RHOB</name>
<protein>
    <submittedName>
        <fullName evidence="1">Uncharacterized protein</fullName>
    </submittedName>
</protein>